<dbReference type="AlphaFoldDB" id="A0A101TDK2"/>
<dbReference type="OrthoDB" id="4334759at2"/>
<evidence type="ECO:0000256" key="2">
    <source>
        <dbReference type="SAM" id="Phobius"/>
    </source>
</evidence>
<keyword evidence="4" id="KW-1185">Reference proteome</keyword>
<dbReference type="RefSeq" id="WP_061914517.1">
    <property type="nucleotide sequence ID" value="NZ_JBEYBH010000021.1"/>
</dbReference>
<gene>
    <name evidence="3" type="ORF">AQJ66_00200</name>
</gene>
<comment type="caution">
    <text evidence="3">The sequence shown here is derived from an EMBL/GenBank/DDBJ whole genome shotgun (WGS) entry which is preliminary data.</text>
</comment>
<reference evidence="3 4" key="1">
    <citation type="submission" date="2015-10" db="EMBL/GenBank/DDBJ databases">
        <title>Draft genome sequence of Streptomyces bungoensis DSM 41781, type strain for the species Streptomyces bungoensis.</title>
        <authorList>
            <person name="Ruckert C."/>
            <person name="Winkler A."/>
            <person name="Kalinowski J."/>
            <person name="Kampfer P."/>
            <person name="Glaeser S."/>
        </authorList>
    </citation>
    <scope>NUCLEOTIDE SEQUENCE [LARGE SCALE GENOMIC DNA]</scope>
    <source>
        <strain evidence="3 4">DSM 41781</strain>
    </source>
</reference>
<dbReference type="STRING" id="285568.AQJ66_00200"/>
<protein>
    <submittedName>
        <fullName evidence="3">Uncharacterized protein</fullName>
    </submittedName>
</protein>
<evidence type="ECO:0000313" key="3">
    <source>
        <dbReference type="EMBL" id="KUN90282.1"/>
    </source>
</evidence>
<keyword evidence="2" id="KW-1133">Transmembrane helix</keyword>
<evidence type="ECO:0000313" key="4">
    <source>
        <dbReference type="Proteomes" id="UP000053024"/>
    </source>
</evidence>
<proteinExistence type="predicted"/>
<name>A0A101TDK2_9ACTN</name>
<feature type="compositionally biased region" description="Gly residues" evidence="1">
    <location>
        <begin position="1"/>
        <end position="20"/>
    </location>
</feature>
<keyword evidence="2" id="KW-0812">Transmembrane</keyword>
<dbReference type="Proteomes" id="UP000053024">
    <property type="component" value="Unassembled WGS sequence"/>
</dbReference>
<sequence>MDYGGSPGGTGQDGADGGGTHISARADGRSTITVAGRDINSMYFISASSAALAALVGLVILLGMWQPWQETAGSGTRDRTGTAAGPERPGGSSTTTAPNREPTPAAGDDEEPEDSGSPEASPSPSPSDSPTPDPPDPVDVAFASAGVGTCLNVYDAGWGRLNRDRPAAVDCGADFAFSKVTTVTTLAANCPSGPGRWGWGHVNHDGSSTALCLDRVFAAGQCFPAKLSRQADGTIRGEGRLFSVWGCDRTQVPKGLNAIMVITAVLNGGGCPQRTDRQTLSWPVFSGAATVCAVQRPN</sequence>
<feature type="transmembrane region" description="Helical" evidence="2">
    <location>
        <begin position="43"/>
        <end position="65"/>
    </location>
</feature>
<feature type="region of interest" description="Disordered" evidence="1">
    <location>
        <begin position="71"/>
        <end position="141"/>
    </location>
</feature>
<accession>A0A101TDK2</accession>
<evidence type="ECO:0000256" key="1">
    <source>
        <dbReference type="SAM" id="MobiDB-lite"/>
    </source>
</evidence>
<feature type="compositionally biased region" description="Acidic residues" evidence="1">
    <location>
        <begin position="107"/>
        <end position="116"/>
    </location>
</feature>
<feature type="compositionally biased region" description="Pro residues" evidence="1">
    <location>
        <begin position="121"/>
        <end position="137"/>
    </location>
</feature>
<organism evidence="3 4">
    <name type="scientific">Streptomyces bungoensis</name>
    <dbReference type="NCBI Taxonomy" id="285568"/>
    <lineage>
        <taxon>Bacteria</taxon>
        <taxon>Bacillati</taxon>
        <taxon>Actinomycetota</taxon>
        <taxon>Actinomycetes</taxon>
        <taxon>Kitasatosporales</taxon>
        <taxon>Streptomycetaceae</taxon>
        <taxon>Streptomyces</taxon>
    </lineage>
</organism>
<keyword evidence="2" id="KW-0472">Membrane</keyword>
<dbReference type="EMBL" id="LMWX01000001">
    <property type="protein sequence ID" value="KUN90282.1"/>
    <property type="molecule type" value="Genomic_DNA"/>
</dbReference>
<feature type="region of interest" description="Disordered" evidence="1">
    <location>
        <begin position="1"/>
        <end position="24"/>
    </location>
</feature>